<accession>W9GT14</accession>
<dbReference type="InterPro" id="IPR016040">
    <property type="entry name" value="NAD(P)-bd_dom"/>
</dbReference>
<dbReference type="RefSeq" id="WP_034711918.1">
    <property type="nucleotide sequence ID" value="NZ_AWQS01000001.1"/>
</dbReference>
<sequence length="202" mass="20889">MKIAVFGATGMVGSRVAAEAVARGHEVTGISRRGGEVPGAQSRTGDLGDADTVREVAAASDVVVLATVPSRMGGDHEGWLDAVRTALANVGSTRVVMVGGAGSLELPDGTRLVDAPGFPEEYKPEGQTMAAALDIFRSAPESVDWTFLCPAPVIMPGERTGTYRVGQDSPAGDEISAEDFAVALVDEIERPAHGLARFTVAN</sequence>
<feature type="domain" description="NAD(P)-binding" evidence="1">
    <location>
        <begin position="7"/>
        <end position="191"/>
    </location>
</feature>
<dbReference type="PATRIC" id="fig|584657.3.peg.24"/>
<dbReference type="GO" id="GO:0016646">
    <property type="term" value="F:oxidoreductase activity, acting on the CH-NH group of donors, NAD or NADP as acceptor"/>
    <property type="evidence" value="ECO:0007669"/>
    <property type="project" value="TreeGrafter"/>
</dbReference>
<reference evidence="3" key="1">
    <citation type="submission" date="2013-08" db="EMBL/GenBank/DDBJ databases">
        <title>Intrasporangium oryzae NRRL B-24470.</title>
        <authorList>
            <person name="Liu H."/>
            <person name="Wang G."/>
        </authorList>
    </citation>
    <scope>NUCLEOTIDE SEQUENCE [LARGE SCALE GENOMIC DNA]</scope>
    <source>
        <strain evidence="3">Q5-1</strain>
    </source>
</reference>
<protein>
    <submittedName>
        <fullName evidence="2">FMN reductase</fullName>
    </submittedName>
</protein>
<dbReference type="AlphaFoldDB" id="W9GT14"/>
<comment type="caution">
    <text evidence="2">The sequence shown here is derived from an EMBL/GenBank/DDBJ whole genome shotgun (WGS) entry which is preliminary data.</text>
</comment>
<dbReference type="PANTHER" id="PTHR43355">
    <property type="entry name" value="FLAVIN REDUCTASE (NADPH)"/>
    <property type="match status" value="1"/>
</dbReference>
<evidence type="ECO:0000259" key="1">
    <source>
        <dbReference type="Pfam" id="PF13460"/>
    </source>
</evidence>
<evidence type="ECO:0000313" key="2">
    <source>
        <dbReference type="EMBL" id="EWT07968.1"/>
    </source>
</evidence>
<proteinExistence type="predicted"/>
<dbReference type="PANTHER" id="PTHR43355:SF2">
    <property type="entry name" value="FLAVIN REDUCTASE (NADPH)"/>
    <property type="match status" value="1"/>
</dbReference>
<dbReference type="EMBL" id="AWQS01000001">
    <property type="protein sequence ID" value="EWT07968.1"/>
    <property type="molecule type" value="Genomic_DNA"/>
</dbReference>
<organism evidence="2 3">
    <name type="scientific">Intrasporangium chromatireducens Q5-1</name>
    <dbReference type="NCBI Taxonomy" id="584657"/>
    <lineage>
        <taxon>Bacteria</taxon>
        <taxon>Bacillati</taxon>
        <taxon>Actinomycetota</taxon>
        <taxon>Actinomycetes</taxon>
        <taxon>Micrococcales</taxon>
        <taxon>Intrasporangiaceae</taxon>
        <taxon>Intrasporangium</taxon>
    </lineage>
</organism>
<dbReference type="Gene3D" id="3.40.50.720">
    <property type="entry name" value="NAD(P)-binding Rossmann-like Domain"/>
    <property type="match status" value="1"/>
</dbReference>
<dbReference type="SUPFAM" id="SSF51735">
    <property type="entry name" value="NAD(P)-binding Rossmann-fold domains"/>
    <property type="match status" value="1"/>
</dbReference>
<dbReference type="OrthoDB" id="3191258at2"/>
<dbReference type="Pfam" id="PF13460">
    <property type="entry name" value="NAD_binding_10"/>
    <property type="match status" value="1"/>
</dbReference>
<evidence type="ECO:0000313" key="3">
    <source>
        <dbReference type="Proteomes" id="UP000019494"/>
    </source>
</evidence>
<name>W9GT14_9MICO</name>
<dbReference type="Proteomes" id="UP000019494">
    <property type="component" value="Unassembled WGS sequence"/>
</dbReference>
<gene>
    <name evidence="2" type="ORF">N864_11630</name>
</gene>
<dbReference type="InterPro" id="IPR051606">
    <property type="entry name" value="Polyketide_Oxido-like"/>
</dbReference>
<keyword evidence="3" id="KW-1185">Reference proteome</keyword>
<dbReference type="InterPro" id="IPR036291">
    <property type="entry name" value="NAD(P)-bd_dom_sf"/>
</dbReference>